<dbReference type="EMBL" id="RJKX01000011">
    <property type="protein sequence ID" value="ROQ01132.1"/>
    <property type="molecule type" value="Genomic_DNA"/>
</dbReference>
<reference evidence="1 2" key="1">
    <citation type="submission" date="2018-11" db="EMBL/GenBank/DDBJ databases">
        <title>Genomic Encyclopedia of Type Strains, Phase IV (KMG-IV): sequencing the most valuable type-strain genomes for metagenomic binning, comparative biology and taxonomic classification.</title>
        <authorList>
            <person name="Goeker M."/>
        </authorList>
    </citation>
    <scope>NUCLEOTIDE SEQUENCE [LARGE SCALE GENOMIC DNA]</scope>
    <source>
        <strain evidence="1 2">DSM 5900</strain>
    </source>
</reference>
<dbReference type="AlphaFoldDB" id="A0A3N1M5Q4"/>
<accession>A0A3N1M5Q4</accession>
<dbReference type="Proteomes" id="UP000278222">
    <property type="component" value="Unassembled WGS sequence"/>
</dbReference>
<organism evidence="1 2">
    <name type="scientific">Stella humosa</name>
    <dbReference type="NCBI Taxonomy" id="94"/>
    <lineage>
        <taxon>Bacteria</taxon>
        <taxon>Pseudomonadati</taxon>
        <taxon>Pseudomonadota</taxon>
        <taxon>Alphaproteobacteria</taxon>
        <taxon>Rhodospirillales</taxon>
        <taxon>Stellaceae</taxon>
        <taxon>Stella</taxon>
    </lineage>
</organism>
<sequence>MATSKITPTDPGLPTPPPAYDVAAPADLLALVERLARDYITGPGIRPGEITANHPAVAAIGAELDRVMPHQSVELDFAYHHFFRGIWHIGLEREQGEDAQHVAVNFVDSYFENRAMTEPAVSAAECAMRIHHAKRMVLDGTFYGDASDVIGFLDTVEADFGRILREAGR</sequence>
<evidence type="ECO:0000313" key="2">
    <source>
        <dbReference type="Proteomes" id="UP000278222"/>
    </source>
</evidence>
<proteinExistence type="predicted"/>
<comment type="caution">
    <text evidence="1">The sequence shown here is derived from an EMBL/GenBank/DDBJ whole genome shotgun (WGS) entry which is preliminary data.</text>
</comment>
<keyword evidence="2" id="KW-1185">Reference proteome</keyword>
<protein>
    <submittedName>
        <fullName evidence="1">Uncharacterized protein</fullName>
    </submittedName>
</protein>
<gene>
    <name evidence="1" type="ORF">EDC65_0309</name>
</gene>
<dbReference type="RefSeq" id="WP_142235732.1">
    <property type="nucleotide sequence ID" value="NZ_AP019700.1"/>
</dbReference>
<evidence type="ECO:0000313" key="1">
    <source>
        <dbReference type="EMBL" id="ROQ01132.1"/>
    </source>
</evidence>
<name>A0A3N1M5Q4_9PROT</name>